<evidence type="ECO:0000313" key="2">
    <source>
        <dbReference type="Proteomes" id="UP001165960"/>
    </source>
</evidence>
<proteinExistence type="predicted"/>
<gene>
    <name evidence="1" type="ORF">DSO57_1035974</name>
</gene>
<keyword evidence="2" id="KW-1185">Reference proteome</keyword>
<reference evidence="1" key="1">
    <citation type="submission" date="2022-04" db="EMBL/GenBank/DDBJ databases">
        <title>Genome of the entomopathogenic fungus Entomophthora muscae.</title>
        <authorList>
            <person name="Elya C."/>
            <person name="Lovett B.R."/>
            <person name="Lee E."/>
            <person name="Macias A.M."/>
            <person name="Hajek A.E."/>
            <person name="De Bivort B.L."/>
            <person name="Kasson M.T."/>
            <person name="De Fine Licht H.H."/>
            <person name="Stajich J.E."/>
        </authorList>
    </citation>
    <scope>NUCLEOTIDE SEQUENCE</scope>
    <source>
        <strain evidence="1">Berkeley</strain>
    </source>
</reference>
<name>A0ACC2RE25_9FUNG</name>
<accession>A0ACC2RE25</accession>
<evidence type="ECO:0000313" key="1">
    <source>
        <dbReference type="EMBL" id="KAJ9048343.1"/>
    </source>
</evidence>
<comment type="caution">
    <text evidence="1">The sequence shown here is derived from an EMBL/GenBank/DDBJ whole genome shotgun (WGS) entry which is preliminary data.</text>
</comment>
<protein>
    <submittedName>
        <fullName evidence="1">Uncharacterized protein</fullName>
    </submittedName>
</protein>
<dbReference type="Proteomes" id="UP001165960">
    <property type="component" value="Unassembled WGS sequence"/>
</dbReference>
<dbReference type="EMBL" id="QTSX02007432">
    <property type="protein sequence ID" value="KAJ9048343.1"/>
    <property type="molecule type" value="Genomic_DNA"/>
</dbReference>
<organism evidence="1 2">
    <name type="scientific">Entomophthora muscae</name>
    <dbReference type="NCBI Taxonomy" id="34485"/>
    <lineage>
        <taxon>Eukaryota</taxon>
        <taxon>Fungi</taxon>
        <taxon>Fungi incertae sedis</taxon>
        <taxon>Zoopagomycota</taxon>
        <taxon>Entomophthoromycotina</taxon>
        <taxon>Entomophthoromycetes</taxon>
        <taxon>Entomophthorales</taxon>
        <taxon>Entomophthoraceae</taxon>
        <taxon>Entomophthora</taxon>
    </lineage>
</organism>
<sequence>MKKLELDIRSLILSVAQDSKSKAQEFEFKEQESKSKVQKSNTKVQVSKTKYKESKILLNNSKYWQIHIVSLTPWAIYQNVSKEIFLLRIHFPLLENANPFQLVPGCDPRHTLVFGGQEPHKRIVTATAITKLQFQANELSTLKPDFPPSPPSNDLMDREEKLWDTI</sequence>